<accession>A0ABM7UKD1</accession>
<evidence type="ECO:0000313" key="1">
    <source>
        <dbReference type="EMBL" id="BDA79345.1"/>
    </source>
</evidence>
<dbReference type="Proteomes" id="UP000245263">
    <property type="component" value="Chromosome 1"/>
</dbReference>
<sequence>MSSRSLIQLKENAERLREEGNSELAFQTMTEYLKQVHPSFTQASHLFLAEIHFENRRYEDALNECNISISLMNNFIPALELRSRIFETMSDLVKAELDREKIQNIRKIEQSKWDDPNHYYHYK</sequence>
<evidence type="ECO:0000313" key="2">
    <source>
        <dbReference type="Proteomes" id="UP000245263"/>
    </source>
</evidence>
<proteinExistence type="predicted"/>
<protein>
    <recommendedName>
        <fullName evidence="3">Tetratricopeptide repeat protein</fullName>
    </recommendedName>
</protein>
<dbReference type="EMBL" id="AP025028">
    <property type="protein sequence ID" value="BDA79345.1"/>
    <property type="molecule type" value="Genomic_DNA"/>
</dbReference>
<evidence type="ECO:0008006" key="3">
    <source>
        <dbReference type="Google" id="ProtNLM"/>
    </source>
</evidence>
<dbReference type="InterPro" id="IPR011990">
    <property type="entry name" value="TPR-like_helical_dom_sf"/>
</dbReference>
<dbReference type="Gene3D" id="1.25.40.10">
    <property type="entry name" value="Tetratricopeptide repeat domain"/>
    <property type="match status" value="1"/>
</dbReference>
<gene>
    <name evidence="1" type="ORF">LPTSP3_g22750</name>
</gene>
<reference evidence="1 2" key="1">
    <citation type="submission" date="2021-08" db="EMBL/GenBank/DDBJ databases">
        <title>Complete genome sequence of Leptospira kobayashii strain E30.</title>
        <authorList>
            <person name="Nakao R."/>
            <person name="Nakamura S."/>
            <person name="Masuzawa T."/>
            <person name="Koizumi N."/>
        </authorList>
    </citation>
    <scope>NUCLEOTIDE SEQUENCE [LARGE SCALE GENOMIC DNA]</scope>
    <source>
        <strain evidence="1 2">E30</strain>
    </source>
</reference>
<dbReference type="RefSeq" id="WP_109019243.1">
    <property type="nucleotide sequence ID" value="NZ_AP025028.1"/>
</dbReference>
<name>A0ABM7UKD1_9LEPT</name>
<dbReference type="SUPFAM" id="SSF48452">
    <property type="entry name" value="TPR-like"/>
    <property type="match status" value="1"/>
</dbReference>
<keyword evidence="2" id="KW-1185">Reference proteome</keyword>
<organism evidence="1 2">
    <name type="scientific">Leptospira kobayashii</name>
    <dbReference type="NCBI Taxonomy" id="1917830"/>
    <lineage>
        <taxon>Bacteria</taxon>
        <taxon>Pseudomonadati</taxon>
        <taxon>Spirochaetota</taxon>
        <taxon>Spirochaetia</taxon>
        <taxon>Leptospirales</taxon>
        <taxon>Leptospiraceae</taxon>
        <taxon>Leptospira</taxon>
    </lineage>
</organism>